<name>A0A979FLW0_HYAAZ</name>
<sequence length="133" mass="14032">MASITKKCCVGLHQLSDAAVSRGRCPEQSLTGVSPGTVEVKSEAIEMVAPAINIKEEPGDEAEDVTVKEEPFLYGDEACSAEHLSPPPAPSSCVPCKTEALVEAPNAHQISPPHTSTLFMNQVPDIRLPPSAN</sequence>
<dbReference type="KEGG" id="hazt:108681455"/>
<dbReference type="RefSeq" id="XP_047737486.1">
    <property type="nucleotide sequence ID" value="XM_047881530.1"/>
</dbReference>
<proteinExistence type="predicted"/>
<reference evidence="2" key="1">
    <citation type="submission" date="2025-08" db="UniProtKB">
        <authorList>
            <consortium name="RefSeq"/>
        </authorList>
    </citation>
    <scope>IDENTIFICATION</scope>
    <source>
        <tissue evidence="2">Whole organism</tissue>
    </source>
</reference>
<accession>A0A979FLW0</accession>
<gene>
    <name evidence="2" type="primary">LOC108681455</name>
</gene>
<organism evidence="1 2">
    <name type="scientific">Hyalella azteca</name>
    <name type="common">Amphipod</name>
    <dbReference type="NCBI Taxonomy" id="294128"/>
    <lineage>
        <taxon>Eukaryota</taxon>
        <taxon>Metazoa</taxon>
        <taxon>Ecdysozoa</taxon>
        <taxon>Arthropoda</taxon>
        <taxon>Crustacea</taxon>
        <taxon>Multicrustacea</taxon>
        <taxon>Malacostraca</taxon>
        <taxon>Eumalacostraca</taxon>
        <taxon>Peracarida</taxon>
        <taxon>Amphipoda</taxon>
        <taxon>Senticaudata</taxon>
        <taxon>Talitrida</taxon>
        <taxon>Talitroidea</taxon>
        <taxon>Hyalellidae</taxon>
        <taxon>Hyalella</taxon>
    </lineage>
</organism>
<dbReference type="Proteomes" id="UP000694843">
    <property type="component" value="Unplaced"/>
</dbReference>
<evidence type="ECO:0000313" key="2">
    <source>
        <dbReference type="RefSeq" id="XP_047737486.1"/>
    </source>
</evidence>
<protein>
    <submittedName>
        <fullName evidence="2">Uncharacterized protein LOC108681455</fullName>
    </submittedName>
</protein>
<keyword evidence="1" id="KW-1185">Reference proteome</keyword>
<dbReference type="GeneID" id="108681455"/>
<dbReference type="AlphaFoldDB" id="A0A979FLW0"/>
<evidence type="ECO:0000313" key="1">
    <source>
        <dbReference type="Proteomes" id="UP000694843"/>
    </source>
</evidence>